<comment type="cofactor">
    <cofactor evidence="1">
        <name>Ca(2+)</name>
        <dbReference type="ChEBI" id="CHEBI:29108"/>
    </cofactor>
</comment>
<feature type="signal peptide" evidence="6">
    <location>
        <begin position="1"/>
        <end position="21"/>
    </location>
</feature>
<name>A0A1I5TWP1_9BACT</name>
<protein>
    <submittedName>
        <fullName evidence="10">Polysaccharide lyase family 8, C-terminal beta-sandwich domain</fullName>
    </submittedName>
</protein>
<dbReference type="Pfam" id="PF09093">
    <property type="entry name" value="Lyase_catalyt"/>
    <property type="match status" value="1"/>
</dbReference>
<evidence type="ECO:0000313" key="10">
    <source>
        <dbReference type="EMBL" id="SFP87017.1"/>
    </source>
</evidence>
<feature type="domain" description="Lyase catalytic" evidence="8">
    <location>
        <begin position="534"/>
        <end position="671"/>
    </location>
</feature>
<dbReference type="OrthoDB" id="6394136at2"/>
<evidence type="ECO:0000313" key="11">
    <source>
        <dbReference type="Proteomes" id="UP000199306"/>
    </source>
</evidence>
<sequence>MKTKITLLLIYVFLISNRINAQITIDTQGFNWSKIEDTTPIALDYTDADNGDGLNDGAMLLKSSASTPALQGLQYLLSGSPLTGEQINLEAKYYQVGSSYLKLKMQVYDVTDNVVLGESAVLTTSSGVVGTATLLYTFTASSVGDQIIVRFVRADDLNPVRQAAIDYLKVNGQFISMQAPPIAFDVSDFAWSKIGDVTPVSIVKTDADNGDGLNDGAVLIKGTATTPALQGIQYLLGGTPFANGQINLEVKYWQTASSYCKFKMQVYNVTDNVVLAETAAVTTGSGVVGTLTLSYVFTTSSSGDQIAVRFVRTDDLNTARQAGLDYVKVNGQFINMLPVCKPTFNFDLPLTTATTSEISDLNTIRANLSNQILGTAAPSATALNNAIAAYNALNITITGNTITGNPITSTSQIGFLKTFAQYLKFSPTDTSVSNMAMKAVWYATDQNCNKTNTALTFYNYPTLSRAVVFLNSFLSDKVKNMFGNTLQTETDSFKYLFDPNYDFNTIQTNGAILTDIMYLDIDVLFAYADWFKTDDEKVRYFKTAKRFLDRFLIYTPGTNDGLKKDGLGNHHNNSYDGYMYAYSTVSAAIKSLEGTSFQIDQSSYFRFRDAVYAQTMYSNDAGVKPFAMAGRNPQTKTTTLSSGTLANLAISGGKILGLSSADSVLAGIYNRRYGVNNNFNNSTVTPFEEGYIQFNYGNLGVYRKNNWVASMKGQSDVLWGSEIYASQNRFGRYQSYGALEIIYPGNATTGNGYDVVGWDWNYNPGTTTIVLPWSKLHAERERIDEKNTYGFAGALVLGQANKSVLSKNIGQSGLFAMKFKELSNVGFGITYSPNTHNNTFEFNKTYFAVDDFIICLANGIKNNDATNPTVTTLFQRLNNNSTDVLVNGDIKTNQSTDSFADSSPNWIIDNYNTGYYILPNSGALKIRNSVQTTPYQNQIAPTDSTIASNSSNNYHLAYLDHGVAPTNSSYEFVCIPSASTSRMTTFAQQMQSADKPYSVYQNNANQQIIEHKASKTWAYALPAANATITDGLLKANDSPCLVMYKVLNESSSEIILSVSNPDMGATPSTAKTITLTLNDQWNVSLANPNVSIGSASASGTTVSFTVADGFPVEIKLVRNQETLGTTSQQKETNAVKVFPNPSNSEFEVQLPDNVNRQAQMWITDVAGRLIRTISQTTDDAVRFGGDLHTGVYFLQVVIGGKRTAIKFIKLE</sequence>
<keyword evidence="11" id="KW-1185">Reference proteome</keyword>
<keyword evidence="5 10" id="KW-0456">Lyase</keyword>
<organism evidence="10 11">
    <name type="scientific">Pseudarcicella hirudinis</name>
    <dbReference type="NCBI Taxonomy" id="1079859"/>
    <lineage>
        <taxon>Bacteria</taxon>
        <taxon>Pseudomonadati</taxon>
        <taxon>Bacteroidota</taxon>
        <taxon>Cytophagia</taxon>
        <taxon>Cytophagales</taxon>
        <taxon>Flectobacillaceae</taxon>
        <taxon>Pseudarcicella</taxon>
    </lineage>
</organism>
<dbReference type="Gene3D" id="1.50.10.100">
    <property type="entry name" value="Chondroitin AC/alginate lyase"/>
    <property type="match status" value="1"/>
</dbReference>
<dbReference type="Pfam" id="PF18962">
    <property type="entry name" value="Por_Secre_tail"/>
    <property type="match status" value="1"/>
</dbReference>
<evidence type="ECO:0000256" key="1">
    <source>
        <dbReference type="ARBA" id="ARBA00001913"/>
    </source>
</evidence>
<comment type="similarity">
    <text evidence="2">Belongs to the polysaccharide lyase 8 family.</text>
</comment>
<evidence type="ECO:0000256" key="6">
    <source>
        <dbReference type="SAM" id="SignalP"/>
    </source>
</evidence>
<keyword evidence="4" id="KW-0106">Calcium</keyword>
<feature type="domain" description="Polysaccharide lyase family 8 central" evidence="7">
    <location>
        <begin position="694"/>
        <end position="979"/>
    </location>
</feature>
<dbReference type="Proteomes" id="UP000199306">
    <property type="component" value="Unassembled WGS sequence"/>
</dbReference>
<dbReference type="GO" id="GO:0005576">
    <property type="term" value="C:extracellular region"/>
    <property type="evidence" value="ECO:0007669"/>
    <property type="project" value="InterPro"/>
</dbReference>
<feature type="domain" description="Secretion system C-terminal sorting" evidence="9">
    <location>
        <begin position="1137"/>
        <end position="1208"/>
    </location>
</feature>
<dbReference type="GO" id="GO:0005975">
    <property type="term" value="P:carbohydrate metabolic process"/>
    <property type="evidence" value="ECO:0007669"/>
    <property type="project" value="InterPro"/>
</dbReference>
<dbReference type="EMBL" id="FOXH01000006">
    <property type="protein sequence ID" value="SFP87017.1"/>
    <property type="molecule type" value="Genomic_DNA"/>
</dbReference>
<evidence type="ECO:0000256" key="2">
    <source>
        <dbReference type="ARBA" id="ARBA00006699"/>
    </source>
</evidence>
<evidence type="ECO:0000256" key="4">
    <source>
        <dbReference type="ARBA" id="ARBA00022837"/>
    </source>
</evidence>
<evidence type="ECO:0000259" key="9">
    <source>
        <dbReference type="Pfam" id="PF18962"/>
    </source>
</evidence>
<dbReference type="SUPFAM" id="SSF74650">
    <property type="entry name" value="Galactose mutarotase-like"/>
    <property type="match status" value="1"/>
</dbReference>
<dbReference type="Gene3D" id="2.70.98.10">
    <property type="match status" value="1"/>
</dbReference>
<comment type="subunit">
    <text evidence="3">Monomer.</text>
</comment>
<dbReference type="SUPFAM" id="SSF48230">
    <property type="entry name" value="Chondroitin AC/alginate lyase"/>
    <property type="match status" value="1"/>
</dbReference>
<dbReference type="InterPro" id="IPR003159">
    <property type="entry name" value="Lyase_8_central_dom"/>
</dbReference>
<reference evidence="10 11" key="1">
    <citation type="submission" date="2016-10" db="EMBL/GenBank/DDBJ databases">
        <authorList>
            <person name="de Groot N.N."/>
        </authorList>
    </citation>
    <scope>NUCLEOTIDE SEQUENCE [LARGE SCALE GENOMIC DNA]</scope>
    <source>
        <strain evidence="11">E92,LMG 26720,CCM 7988</strain>
    </source>
</reference>
<feature type="chain" id="PRO_5011693849" evidence="6">
    <location>
        <begin position="22"/>
        <end position="1211"/>
    </location>
</feature>
<dbReference type="GO" id="GO:0030246">
    <property type="term" value="F:carbohydrate binding"/>
    <property type="evidence" value="ECO:0007669"/>
    <property type="project" value="InterPro"/>
</dbReference>
<dbReference type="InterPro" id="IPR011071">
    <property type="entry name" value="Lyase_8-like_C"/>
</dbReference>
<dbReference type="NCBIfam" id="TIGR04183">
    <property type="entry name" value="Por_Secre_tail"/>
    <property type="match status" value="1"/>
</dbReference>
<dbReference type="InterPro" id="IPR011013">
    <property type="entry name" value="Gal_mutarotase_sf_dom"/>
</dbReference>
<dbReference type="STRING" id="1079859.SAMN04515674_106222"/>
<dbReference type="SUPFAM" id="SSF49863">
    <property type="entry name" value="Hyaluronate lyase-like, C-terminal domain"/>
    <property type="match status" value="1"/>
</dbReference>
<dbReference type="AlphaFoldDB" id="A0A1I5TWP1"/>
<gene>
    <name evidence="10" type="ORF">SAMN04515674_106222</name>
</gene>
<dbReference type="PANTHER" id="PTHR37322:SF3">
    <property type="entry name" value="CHONDROITIN SULFATE ABC EXOLYASE"/>
    <property type="match status" value="1"/>
</dbReference>
<dbReference type="RefSeq" id="WP_092017461.1">
    <property type="nucleotide sequence ID" value="NZ_FOXH01000006.1"/>
</dbReference>
<dbReference type="InterPro" id="IPR015177">
    <property type="entry name" value="Lyase_catalyt"/>
</dbReference>
<dbReference type="GO" id="GO:0006027">
    <property type="term" value="P:glycosaminoglycan catabolic process"/>
    <property type="evidence" value="ECO:0007669"/>
    <property type="project" value="InterPro"/>
</dbReference>
<evidence type="ECO:0000256" key="5">
    <source>
        <dbReference type="ARBA" id="ARBA00023239"/>
    </source>
</evidence>
<proteinExistence type="inferred from homology"/>
<evidence type="ECO:0000256" key="3">
    <source>
        <dbReference type="ARBA" id="ARBA00011245"/>
    </source>
</evidence>
<dbReference type="PANTHER" id="PTHR37322">
    <property type="match status" value="1"/>
</dbReference>
<accession>A0A1I5TWP1</accession>
<dbReference type="InterPro" id="IPR008929">
    <property type="entry name" value="Chondroitin_lyas"/>
</dbReference>
<dbReference type="Pfam" id="PF02278">
    <property type="entry name" value="Lyase_8"/>
    <property type="match status" value="1"/>
</dbReference>
<dbReference type="InterPro" id="IPR039174">
    <property type="entry name" value="Chondroitin_ABC_lyase"/>
</dbReference>
<dbReference type="InterPro" id="IPR026444">
    <property type="entry name" value="Secre_tail"/>
</dbReference>
<evidence type="ECO:0000259" key="8">
    <source>
        <dbReference type="Pfam" id="PF09093"/>
    </source>
</evidence>
<evidence type="ECO:0000259" key="7">
    <source>
        <dbReference type="Pfam" id="PF02278"/>
    </source>
</evidence>
<dbReference type="GO" id="GO:0016837">
    <property type="term" value="F:carbon-oxygen lyase activity, acting on polysaccharides"/>
    <property type="evidence" value="ECO:0007669"/>
    <property type="project" value="UniProtKB-ARBA"/>
</dbReference>
<dbReference type="InterPro" id="IPR014718">
    <property type="entry name" value="GH-type_carb-bd"/>
</dbReference>
<keyword evidence="6" id="KW-0732">Signal</keyword>
<dbReference type="Gene3D" id="2.60.220.10">
    <property type="entry name" value="Polysaccharide lyase family 8-like, C-terminal"/>
    <property type="match status" value="1"/>
</dbReference>